<sequence length="122" mass="13789">MAAPRKKLWHESKYLRKRAAFLLDDVDLIPTDVSFRVGKGQNAVLIHGHKIFYALVSPVFQAMLFGSLDEQKSIVIPDVTSEAFQCPKTYAYSDSFAPVWADNVMDGRVEKIHDKLTHAILL</sequence>
<dbReference type="SUPFAM" id="SSF54695">
    <property type="entry name" value="POZ domain"/>
    <property type="match status" value="1"/>
</dbReference>
<dbReference type="InterPro" id="IPR000210">
    <property type="entry name" value="BTB/POZ_dom"/>
</dbReference>
<gene>
    <name evidence="2" type="primary">RvY_04801-1</name>
    <name evidence="2" type="synonym">RvY_04801.1</name>
    <name evidence="2" type="ORF">RvY_04801</name>
</gene>
<dbReference type="OrthoDB" id="45365at2759"/>
<keyword evidence="3" id="KW-1185">Reference proteome</keyword>
<dbReference type="GO" id="GO:0005829">
    <property type="term" value="C:cytosol"/>
    <property type="evidence" value="ECO:0007669"/>
    <property type="project" value="TreeGrafter"/>
</dbReference>
<proteinExistence type="predicted"/>
<dbReference type="Gene3D" id="3.30.710.10">
    <property type="entry name" value="Potassium Channel Kv1.1, Chain A"/>
    <property type="match status" value="1"/>
</dbReference>
<feature type="domain" description="BTB" evidence="1">
    <location>
        <begin position="31"/>
        <end position="94"/>
    </location>
</feature>
<evidence type="ECO:0000313" key="3">
    <source>
        <dbReference type="Proteomes" id="UP000186922"/>
    </source>
</evidence>
<dbReference type="GO" id="GO:0022008">
    <property type="term" value="P:neurogenesis"/>
    <property type="evidence" value="ECO:0007669"/>
    <property type="project" value="TreeGrafter"/>
</dbReference>
<dbReference type="STRING" id="947166.A0A1D1V2R1"/>
<dbReference type="AlphaFoldDB" id="A0A1D1V2R1"/>
<dbReference type="Proteomes" id="UP000186922">
    <property type="component" value="Unassembled WGS sequence"/>
</dbReference>
<evidence type="ECO:0000259" key="1">
    <source>
        <dbReference type="PROSITE" id="PS50097"/>
    </source>
</evidence>
<dbReference type="PANTHER" id="PTHR45774">
    <property type="entry name" value="BTB/POZ DOMAIN-CONTAINING"/>
    <property type="match status" value="1"/>
</dbReference>
<dbReference type="InterPro" id="IPR011333">
    <property type="entry name" value="SKP1/BTB/POZ_sf"/>
</dbReference>
<dbReference type="EMBL" id="BDGG01000002">
    <property type="protein sequence ID" value="GAU92758.1"/>
    <property type="molecule type" value="Genomic_DNA"/>
</dbReference>
<organism evidence="2 3">
    <name type="scientific">Ramazzottius varieornatus</name>
    <name type="common">Water bear</name>
    <name type="synonym">Tardigrade</name>
    <dbReference type="NCBI Taxonomy" id="947166"/>
    <lineage>
        <taxon>Eukaryota</taxon>
        <taxon>Metazoa</taxon>
        <taxon>Ecdysozoa</taxon>
        <taxon>Tardigrada</taxon>
        <taxon>Eutardigrada</taxon>
        <taxon>Parachela</taxon>
        <taxon>Hypsibioidea</taxon>
        <taxon>Ramazzottiidae</taxon>
        <taxon>Ramazzottius</taxon>
    </lineage>
</organism>
<reference evidence="2 3" key="1">
    <citation type="journal article" date="2016" name="Nat. Commun.">
        <title>Extremotolerant tardigrade genome and improved radiotolerance of human cultured cells by tardigrade-unique protein.</title>
        <authorList>
            <person name="Hashimoto T."/>
            <person name="Horikawa D.D."/>
            <person name="Saito Y."/>
            <person name="Kuwahara H."/>
            <person name="Kozuka-Hata H."/>
            <person name="Shin-I T."/>
            <person name="Minakuchi Y."/>
            <person name="Ohishi K."/>
            <person name="Motoyama A."/>
            <person name="Aizu T."/>
            <person name="Enomoto A."/>
            <person name="Kondo K."/>
            <person name="Tanaka S."/>
            <person name="Hara Y."/>
            <person name="Koshikawa S."/>
            <person name="Sagara H."/>
            <person name="Miura T."/>
            <person name="Yokobori S."/>
            <person name="Miyagawa K."/>
            <person name="Suzuki Y."/>
            <person name="Kubo T."/>
            <person name="Oyama M."/>
            <person name="Kohara Y."/>
            <person name="Fujiyama A."/>
            <person name="Arakawa K."/>
            <person name="Katayama T."/>
            <person name="Toyoda A."/>
            <person name="Kunieda T."/>
        </authorList>
    </citation>
    <scope>NUCLEOTIDE SEQUENCE [LARGE SCALE GENOMIC DNA]</scope>
    <source>
        <strain evidence="2 3">YOKOZUNA-1</strain>
    </source>
</reference>
<protein>
    <recommendedName>
        <fullName evidence="1">BTB domain-containing protein</fullName>
    </recommendedName>
</protein>
<accession>A0A1D1V2R1</accession>
<evidence type="ECO:0000313" key="2">
    <source>
        <dbReference type="EMBL" id="GAU92758.1"/>
    </source>
</evidence>
<dbReference type="Pfam" id="PF00651">
    <property type="entry name" value="BTB"/>
    <property type="match status" value="1"/>
</dbReference>
<comment type="caution">
    <text evidence="2">The sequence shown here is derived from an EMBL/GenBank/DDBJ whole genome shotgun (WGS) entry which is preliminary data.</text>
</comment>
<dbReference type="PANTHER" id="PTHR45774:SF3">
    <property type="entry name" value="BTB (POZ) DOMAIN-CONTAINING 2B-RELATED"/>
    <property type="match status" value="1"/>
</dbReference>
<name>A0A1D1V2R1_RAMVA</name>
<dbReference type="PROSITE" id="PS50097">
    <property type="entry name" value="BTB"/>
    <property type="match status" value="1"/>
</dbReference>